<sequence length="680" mass="74020">MGMKKYRNLVITLVILLGILFIDKSLVYAEGELIGTHIELSINQDLLNSSDGKKVHISAEVFTDSGEPVEDGSVTIYYKQDTSDKYNTTSGKINVSANKNYNIYAEFSGTDLYSASTSETRTINVRQFASLKGYLSATSTPADESLGTIKLKEDYPDLGIVNALTYHKTNSSDTVVSGISLTNLAEGTYYVAVPARQDGDTFYISSSYQSIDVAEGEAPTKYTGKVEVDERISWSISYFETDENSGRVYTTYVKSLDENMYYVSGVVATPVENASVSYYPNTGEVSITDIKGDFVLSASIVEKAAPAKITVEKVSVSENQNYSEDNAFKQFIFNVKAVDENDNPIPNVKIYYKSDEKEVSFTNVRTTDENGIASFTNSYGVNRSSQKVSYTALFASSADFKEENLLVKKNINLVLQKKADLELYEDQLVGTEPGTNNGKVTDVPDNYEIWTGEVHQGAIVIGSGKWVGPVNGEFTGLSTGQHIIQFGERFDEATTTFYFASDYNYFEIPRGVKSVDSSDDSSVEKGNPTVNDSSSSNGDSTGNGGSVSNGTIASNGTHSATPNTILIQTPSVPLAAEAPQLISSLPSVKNNVGSSETIKLVQGESEENSQNENDAEELIDTNKEIVSQASEENKNIEESDVPLALSNDTVEEGNGLFIFLIIIGLVIIGGSIYFVRRIRK</sequence>
<dbReference type="InterPro" id="IPR013783">
    <property type="entry name" value="Ig-like_fold"/>
</dbReference>
<reference evidence="3 4" key="1">
    <citation type="submission" date="2017-08" db="EMBL/GenBank/DDBJ databases">
        <authorList>
            <person name="de Groot N.N."/>
        </authorList>
    </citation>
    <scope>NUCLEOTIDE SEQUENCE [LARGE SCALE GENOMIC DNA]</scope>
    <source>
        <strain evidence="3 4">DSM 9787</strain>
    </source>
</reference>
<dbReference type="Proteomes" id="UP000219563">
    <property type="component" value="Unassembled WGS sequence"/>
</dbReference>
<evidence type="ECO:0000313" key="4">
    <source>
        <dbReference type="Proteomes" id="UP000219563"/>
    </source>
</evidence>
<accession>A0A285RIY6</accession>
<dbReference type="AlphaFoldDB" id="A0A285RIY6"/>
<feature type="transmembrane region" description="Helical" evidence="2">
    <location>
        <begin position="656"/>
        <end position="675"/>
    </location>
</feature>
<keyword evidence="2" id="KW-0812">Transmembrane</keyword>
<dbReference type="EMBL" id="OBMR01000002">
    <property type="protein sequence ID" value="SOB92327.1"/>
    <property type="molecule type" value="Genomic_DNA"/>
</dbReference>
<evidence type="ECO:0000256" key="1">
    <source>
        <dbReference type="SAM" id="MobiDB-lite"/>
    </source>
</evidence>
<evidence type="ECO:0000313" key="3">
    <source>
        <dbReference type="EMBL" id="SOB92327.1"/>
    </source>
</evidence>
<feature type="compositionally biased region" description="Polar residues" evidence="1">
    <location>
        <begin position="551"/>
        <end position="563"/>
    </location>
</feature>
<organism evidence="3 4">
    <name type="scientific">Pseudobutyrivibrio ruminis DSM 9787</name>
    <dbReference type="NCBI Taxonomy" id="1123011"/>
    <lineage>
        <taxon>Bacteria</taxon>
        <taxon>Bacillati</taxon>
        <taxon>Bacillota</taxon>
        <taxon>Clostridia</taxon>
        <taxon>Lachnospirales</taxon>
        <taxon>Lachnospiraceae</taxon>
        <taxon>Pseudobutyrivibrio</taxon>
    </lineage>
</organism>
<feature type="region of interest" description="Disordered" evidence="1">
    <location>
        <begin position="514"/>
        <end position="563"/>
    </location>
</feature>
<evidence type="ECO:0000256" key="2">
    <source>
        <dbReference type="SAM" id="Phobius"/>
    </source>
</evidence>
<keyword evidence="2" id="KW-0472">Membrane</keyword>
<evidence type="ECO:0008006" key="5">
    <source>
        <dbReference type="Google" id="ProtNLM"/>
    </source>
</evidence>
<name>A0A285RIY6_9FIRM</name>
<dbReference type="Gene3D" id="2.60.40.10">
    <property type="entry name" value="Immunoglobulins"/>
    <property type="match status" value="1"/>
</dbReference>
<proteinExistence type="predicted"/>
<keyword evidence="2" id="KW-1133">Transmembrane helix</keyword>
<feature type="compositionally biased region" description="Low complexity" evidence="1">
    <location>
        <begin position="529"/>
        <end position="540"/>
    </location>
</feature>
<protein>
    <recommendedName>
        <fullName evidence="5">Ig-like domain (Group 1)</fullName>
    </recommendedName>
</protein>
<gene>
    <name evidence="3" type="ORF">SAMN02910411_0901</name>
</gene>